<dbReference type="RefSeq" id="WP_130155978.1">
    <property type="nucleotide sequence ID" value="NZ_SGIS01000008.1"/>
</dbReference>
<dbReference type="EMBL" id="SGIS01000008">
    <property type="protein sequence ID" value="RZF65145.1"/>
    <property type="molecule type" value="Genomic_DNA"/>
</dbReference>
<sequence>MQDTDPAAAPVDAPRAPDITFNVPLTIEIEDSVVPLDRLQGLREGAVLPIGSDGGAIAVRILASGRPLARGTLVAIGEGYGVLIAGDA</sequence>
<dbReference type="InterPro" id="IPR001543">
    <property type="entry name" value="FliN-like_C"/>
</dbReference>
<organism evidence="2 3">
    <name type="scientific">Sphingomonas populi</name>
    <dbReference type="NCBI Taxonomy" id="2484750"/>
    <lineage>
        <taxon>Bacteria</taxon>
        <taxon>Pseudomonadati</taxon>
        <taxon>Pseudomonadota</taxon>
        <taxon>Alphaproteobacteria</taxon>
        <taxon>Sphingomonadales</taxon>
        <taxon>Sphingomonadaceae</taxon>
        <taxon>Sphingomonas</taxon>
    </lineage>
</organism>
<proteinExistence type="predicted"/>
<protein>
    <recommendedName>
        <fullName evidence="1">Flagellar motor switch protein FliN-like C-terminal domain-containing protein</fullName>
    </recommendedName>
</protein>
<dbReference type="Pfam" id="PF01052">
    <property type="entry name" value="FliMN_C"/>
    <property type="match status" value="1"/>
</dbReference>
<dbReference type="SUPFAM" id="SSF101801">
    <property type="entry name" value="Surface presentation of antigens (SPOA)"/>
    <property type="match status" value="1"/>
</dbReference>
<dbReference type="InterPro" id="IPR036429">
    <property type="entry name" value="SpoA-like_sf"/>
</dbReference>
<dbReference type="AlphaFoldDB" id="A0A4Q6XY83"/>
<evidence type="ECO:0000313" key="3">
    <source>
        <dbReference type="Proteomes" id="UP000292085"/>
    </source>
</evidence>
<comment type="caution">
    <text evidence="2">The sequence shown here is derived from an EMBL/GenBank/DDBJ whole genome shotgun (WGS) entry which is preliminary data.</text>
</comment>
<accession>A0A4Q6XY83</accession>
<name>A0A4Q6XY83_9SPHN</name>
<dbReference type="Gene3D" id="2.30.330.10">
    <property type="entry name" value="SpoA-like"/>
    <property type="match status" value="1"/>
</dbReference>
<gene>
    <name evidence="2" type="ORF">EWE75_07175</name>
</gene>
<feature type="domain" description="Flagellar motor switch protein FliN-like C-terminal" evidence="1">
    <location>
        <begin position="22"/>
        <end position="84"/>
    </location>
</feature>
<evidence type="ECO:0000259" key="1">
    <source>
        <dbReference type="Pfam" id="PF01052"/>
    </source>
</evidence>
<keyword evidence="3" id="KW-1185">Reference proteome</keyword>
<reference evidence="2 3" key="1">
    <citation type="submission" date="2019-02" db="EMBL/GenBank/DDBJ databases">
        <authorList>
            <person name="Li Y."/>
        </authorList>
    </citation>
    <scope>NUCLEOTIDE SEQUENCE [LARGE SCALE GENOMIC DNA]</scope>
    <source>
        <strain evidence="2 3">3-7</strain>
    </source>
</reference>
<evidence type="ECO:0000313" key="2">
    <source>
        <dbReference type="EMBL" id="RZF65145.1"/>
    </source>
</evidence>
<dbReference type="OrthoDB" id="7582559at2"/>
<dbReference type="Proteomes" id="UP000292085">
    <property type="component" value="Unassembled WGS sequence"/>
</dbReference>